<evidence type="ECO:0000313" key="4">
    <source>
        <dbReference type="Proteomes" id="UP001193389"/>
    </source>
</evidence>
<dbReference type="EMBL" id="AP018694">
    <property type="protein sequence ID" value="BBE16611.1"/>
    <property type="molecule type" value="Genomic_DNA"/>
</dbReference>
<dbReference type="PANTHER" id="PTHR41532:SF1">
    <property type="entry name" value="FIXS PROTEIN"/>
    <property type="match status" value="1"/>
</dbReference>
<reference evidence="3" key="1">
    <citation type="journal article" date="2020" name="Int. J. Syst. Evol. Microbiol.">
        <title>Aquipluma nitroreducens gen. nov. sp. nov., a novel facultatively anaerobic bacterium isolated from a freshwater lake.</title>
        <authorList>
            <person name="Watanabe M."/>
            <person name="Kojima H."/>
            <person name="Fukui M."/>
        </authorList>
    </citation>
    <scope>NUCLEOTIDE SEQUENCE</scope>
    <source>
        <strain evidence="3">MeG22</strain>
    </source>
</reference>
<dbReference type="InterPro" id="IPR004714">
    <property type="entry name" value="Cyt_oxidase_maturation_cbb3"/>
</dbReference>
<dbReference type="PANTHER" id="PTHR41532">
    <property type="entry name" value="FIXS PROTEIN"/>
    <property type="match status" value="1"/>
</dbReference>
<dbReference type="Pfam" id="PF03597">
    <property type="entry name" value="FixS"/>
    <property type="match status" value="1"/>
</dbReference>
<dbReference type="AlphaFoldDB" id="A0A5K7S4W8"/>
<protein>
    <submittedName>
        <fullName evidence="3">Type cbb3 cytochrome oxidase biogenesis protein CcoS</fullName>
    </submittedName>
</protein>
<evidence type="ECO:0000256" key="2">
    <source>
        <dbReference type="SAM" id="Phobius"/>
    </source>
</evidence>
<dbReference type="Proteomes" id="UP001193389">
    <property type="component" value="Chromosome"/>
</dbReference>
<dbReference type="NCBIfam" id="TIGR00847">
    <property type="entry name" value="ccoS"/>
    <property type="match status" value="1"/>
</dbReference>
<keyword evidence="2" id="KW-0812">Transmembrane</keyword>
<proteinExistence type="predicted"/>
<keyword evidence="4" id="KW-1185">Reference proteome</keyword>
<accession>A0A5K7S4W8</accession>
<evidence type="ECO:0000256" key="1">
    <source>
        <dbReference type="SAM" id="MobiDB-lite"/>
    </source>
</evidence>
<keyword evidence="2" id="KW-0472">Membrane</keyword>
<keyword evidence="2" id="KW-1133">Transmembrane helix</keyword>
<feature type="transmembrane region" description="Helical" evidence="2">
    <location>
        <begin position="6"/>
        <end position="26"/>
    </location>
</feature>
<dbReference type="KEGG" id="anf:AQPE_0751"/>
<name>A0A5K7S4W8_9BACT</name>
<gene>
    <name evidence="3" type="ORF">AQPE_0751</name>
</gene>
<feature type="region of interest" description="Disordered" evidence="1">
    <location>
        <begin position="49"/>
        <end position="76"/>
    </location>
</feature>
<sequence>MSVVFILVFAAIIMASAFLIAFIWSVKNGQYEDTYTPSVRMLFDDPPVKEAESRSDQSQLAEKGLKKVKKERENGD</sequence>
<dbReference type="RefSeq" id="WP_318349672.1">
    <property type="nucleotide sequence ID" value="NZ_AP018694.1"/>
</dbReference>
<organism evidence="3 4">
    <name type="scientific">Aquipluma nitroreducens</name>
    <dbReference type="NCBI Taxonomy" id="2010828"/>
    <lineage>
        <taxon>Bacteria</taxon>
        <taxon>Pseudomonadati</taxon>
        <taxon>Bacteroidota</taxon>
        <taxon>Bacteroidia</taxon>
        <taxon>Marinilabiliales</taxon>
        <taxon>Prolixibacteraceae</taxon>
        <taxon>Aquipluma</taxon>
    </lineage>
</organism>
<evidence type="ECO:0000313" key="3">
    <source>
        <dbReference type="EMBL" id="BBE16611.1"/>
    </source>
</evidence>